<accession>A0A4Z2G2G7</accession>
<dbReference type="Proteomes" id="UP000314294">
    <property type="component" value="Unassembled WGS sequence"/>
</dbReference>
<evidence type="ECO:0000313" key="3">
    <source>
        <dbReference type="Proteomes" id="UP000314294"/>
    </source>
</evidence>
<feature type="region of interest" description="Disordered" evidence="1">
    <location>
        <begin position="1"/>
        <end position="22"/>
    </location>
</feature>
<organism evidence="2 3">
    <name type="scientific">Liparis tanakae</name>
    <name type="common">Tanaka's snailfish</name>
    <dbReference type="NCBI Taxonomy" id="230148"/>
    <lineage>
        <taxon>Eukaryota</taxon>
        <taxon>Metazoa</taxon>
        <taxon>Chordata</taxon>
        <taxon>Craniata</taxon>
        <taxon>Vertebrata</taxon>
        <taxon>Euteleostomi</taxon>
        <taxon>Actinopterygii</taxon>
        <taxon>Neopterygii</taxon>
        <taxon>Teleostei</taxon>
        <taxon>Neoteleostei</taxon>
        <taxon>Acanthomorphata</taxon>
        <taxon>Eupercaria</taxon>
        <taxon>Perciformes</taxon>
        <taxon>Cottioidei</taxon>
        <taxon>Cottales</taxon>
        <taxon>Liparidae</taxon>
        <taxon>Liparis</taxon>
    </lineage>
</organism>
<evidence type="ECO:0000256" key="1">
    <source>
        <dbReference type="SAM" id="MobiDB-lite"/>
    </source>
</evidence>
<evidence type="ECO:0000313" key="2">
    <source>
        <dbReference type="EMBL" id="TNN47044.1"/>
    </source>
</evidence>
<protein>
    <submittedName>
        <fullName evidence="2">Uncharacterized protein</fullName>
    </submittedName>
</protein>
<feature type="region of interest" description="Disordered" evidence="1">
    <location>
        <begin position="63"/>
        <end position="105"/>
    </location>
</feature>
<name>A0A4Z2G2G7_9TELE</name>
<proteinExistence type="predicted"/>
<feature type="compositionally biased region" description="Polar residues" evidence="1">
    <location>
        <begin position="88"/>
        <end position="105"/>
    </location>
</feature>
<comment type="caution">
    <text evidence="2">The sequence shown here is derived from an EMBL/GenBank/DDBJ whole genome shotgun (WGS) entry which is preliminary data.</text>
</comment>
<dbReference type="EMBL" id="SRLO01000759">
    <property type="protein sequence ID" value="TNN47044.1"/>
    <property type="molecule type" value="Genomic_DNA"/>
</dbReference>
<feature type="compositionally biased region" description="Polar residues" evidence="1">
    <location>
        <begin position="1"/>
        <end position="10"/>
    </location>
</feature>
<dbReference type="AlphaFoldDB" id="A0A4Z2G2G7"/>
<keyword evidence="3" id="KW-1185">Reference proteome</keyword>
<gene>
    <name evidence="2" type="ORF">EYF80_042718</name>
</gene>
<sequence length="116" mass="11922">MPILSSQTPEGSPCDDATLHQREPPGLIVSSVFGRSAFTLDPTCRVLSVDAPSDGDCSNYCSSNSSGQLTSSPLGSPTSHRGMHPSLLSPTSMGPRSSPSASCHGSALVSSVWTLC</sequence>
<reference evidence="2 3" key="1">
    <citation type="submission" date="2019-03" db="EMBL/GenBank/DDBJ databases">
        <title>First draft genome of Liparis tanakae, snailfish: a comprehensive survey of snailfish specific genes.</title>
        <authorList>
            <person name="Kim W."/>
            <person name="Song I."/>
            <person name="Jeong J.-H."/>
            <person name="Kim D."/>
            <person name="Kim S."/>
            <person name="Ryu S."/>
            <person name="Song J.Y."/>
            <person name="Lee S.K."/>
        </authorList>
    </citation>
    <scope>NUCLEOTIDE SEQUENCE [LARGE SCALE GENOMIC DNA]</scope>
    <source>
        <tissue evidence="2">Muscle</tissue>
    </source>
</reference>
<feature type="compositionally biased region" description="Polar residues" evidence="1">
    <location>
        <begin position="63"/>
        <end position="79"/>
    </location>
</feature>